<feature type="transmembrane region" description="Helical" evidence="1">
    <location>
        <begin position="35"/>
        <end position="55"/>
    </location>
</feature>
<dbReference type="RefSeq" id="WP_382359955.1">
    <property type="nucleotide sequence ID" value="NZ_JBHTGR010000055.1"/>
</dbReference>
<evidence type="ECO:0000256" key="1">
    <source>
        <dbReference type="SAM" id="Phobius"/>
    </source>
</evidence>
<evidence type="ECO:0000313" key="2">
    <source>
        <dbReference type="EMBL" id="MFC7747732.1"/>
    </source>
</evidence>
<feature type="transmembrane region" description="Helical" evidence="1">
    <location>
        <begin position="67"/>
        <end position="88"/>
    </location>
</feature>
<keyword evidence="3" id="KW-1185">Reference proteome</keyword>
<sequence>MFNTGLIIGLSLLVVIMLVNVIITATSSASPGNSFGIYLPPTVIFAAGLIMLAASTFGKIEMAGLGFGGWGAASLFAAAVGFVVTSVVESYRQAS</sequence>
<reference evidence="3" key="1">
    <citation type="journal article" date="2019" name="Int. J. Syst. Evol. Microbiol.">
        <title>The Global Catalogue of Microorganisms (GCM) 10K type strain sequencing project: providing services to taxonomists for standard genome sequencing and annotation.</title>
        <authorList>
            <consortium name="The Broad Institute Genomics Platform"/>
            <consortium name="The Broad Institute Genome Sequencing Center for Infectious Disease"/>
            <person name="Wu L."/>
            <person name="Ma J."/>
        </authorList>
    </citation>
    <scope>NUCLEOTIDE SEQUENCE [LARGE SCALE GENOMIC DNA]</scope>
    <source>
        <strain evidence="3">JCM 30234</strain>
    </source>
</reference>
<comment type="caution">
    <text evidence="2">The sequence shown here is derived from an EMBL/GenBank/DDBJ whole genome shotgun (WGS) entry which is preliminary data.</text>
</comment>
<dbReference type="EMBL" id="JBHTGR010000055">
    <property type="protein sequence ID" value="MFC7747732.1"/>
    <property type="molecule type" value="Genomic_DNA"/>
</dbReference>
<evidence type="ECO:0000313" key="3">
    <source>
        <dbReference type="Proteomes" id="UP001596620"/>
    </source>
</evidence>
<proteinExistence type="predicted"/>
<dbReference type="Proteomes" id="UP001596620">
    <property type="component" value="Unassembled WGS sequence"/>
</dbReference>
<keyword evidence="1" id="KW-0472">Membrane</keyword>
<organism evidence="2 3">
    <name type="scientific">Lentibacillus kimchii</name>
    <dbReference type="NCBI Taxonomy" id="1542911"/>
    <lineage>
        <taxon>Bacteria</taxon>
        <taxon>Bacillati</taxon>
        <taxon>Bacillota</taxon>
        <taxon>Bacilli</taxon>
        <taxon>Bacillales</taxon>
        <taxon>Bacillaceae</taxon>
        <taxon>Lentibacillus</taxon>
    </lineage>
</organism>
<name>A0ABW2UUY5_9BACI</name>
<feature type="transmembrane region" description="Helical" evidence="1">
    <location>
        <begin position="6"/>
        <end position="23"/>
    </location>
</feature>
<accession>A0ABW2UUY5</accession>
<keyword evidence="1" id="KW-0812">Transmembrane</keyword>
<protein>
    <submittedName>
        <fullName evidence="2">Uncharacterized protein</fullName>
    </submittedName>
</protein>
<gene>
    <name evidence="2" type="ORF">ACFQU8_11100</name>
</gene>
<keyword evidence="1" id="KW-1133">Transmembrane helix</keyword>